<protein>
    <submittedName>
        <fullName evidence="6">ATG13</fullName>
    </submittedName>
</protein>
<evidence type="ECO:0000256" key="4">
    <source>
        <dbReference type="ARBA" id="ARBA00025190"/>
    </source>
</evidence>
<feature type="region of interest" description="Disordered" evidence="5">
    <location>
        <begin position="117"/>
        <end position="138"/>
    </location>
</feature>
<dbReference type="GO" id="GO:0034497">
    <property type="term" value="P:protein localization to phagophore assembly site"/>
    <property type="evidence" value="ECO:0007669"/>
    <property type="project" value="TreeGrafter"/>
</dbReference>
<evidence type="ECO:0000256" key="3">
    <source>
        <dbReference type="ARBA" id="ARBA00023006"/>
    </source>
</evidence>
<evidence type="ECO:0000256" key="1">
    <source>
        <dbReference type="ARBA" id="ARBA00004329"/>
    </source>
</evidence>
<comment type="subcellular location">
    <subcellularLocation>
        <location evidence="1">Preautophagosomal structure</location>
    </subcellularLocation>
</comment>
<organism evidence="6 7">
    <name type="scientific">Cervus elaphus hippelaphus</name>
    <name type="common">European red deer</name>
    <dbReference type="NCBI Taxonomy" id="46360"/>
    <lineage>
        <taxon>Eukaryota</taxon>
        <taxon>Metazoa</taxon>
        <taxon>Chordata</taxon>
        <taxon>Craniata</taxon>
        <taxon>Vertebrata</taxon>
        <taxon>Euteleostomi</taxon>
        <taxon>Mammalia</taxon>
        <taxon>Eutheria</taxon>
        <taxon>Laurasiatheria</taxon>
        <taxon>Artiodactyla</taxon>
        <taxon>Ruminantia</taxon>
        <taxon>Pecora</taxon>
        <taxon>Cervidae</taxon>
        <taxon>Cervinae</taxon>
        <taxon>Cervus</taxon>
    </lineage>
</organism>
<dbReference type="PANTHER" id="PTHR13430:SF4">
    <property type="entry name" value="AUTOPHAGY-RELATED PROTEIN 13"/>
    <property type="match status" value="1"/>
</dbReference>
<dbReference type="PANTHER" id="PTHR13430">
    <property type="match status" value="1"/>
</dbReference>
<comment type="function">
    <text evidence="4">Autophagy factor required for autophagosome formation and mitophagy. Target of the TOR kinase signaling pathway that regulates autophagy through the control of the phosphorylation status of ATG13 and ULK1, and the regulation of the ATG13-ULK1-RB1CC1 complex. Through its regulation of ULK1 activity, plays a role in the regulation of the kinase activity of mTORC1 and cell proliferation.</text>
</comment>
<dbReference type="OrthoDB" id="70161at2759"/>
<feature type="compositionally biased region" description="Polar residues" evidence="5">
    <location>
        <begin position="413"/>
        <end position="429"/>
    </location>
</feature>
<dbReference type="Proteomes" id="UP000242450">
    <property type="component" value="Chromosome 1"/>
</dbReference>
<name>A0A212DJ08_CEREH</name>
<dbReference type="GO" id="GO:0000407">
    <property type="term" value="C:phagophore assembly site"/>
    <property type="evidence" value="ECO:0007669"/>
    <property type="project" value="UniProtKB-SubCell"/>
</dbReference>
<gene>
    <name evidence="6" type="ORF">Celaphus_00009361</name>
</gene>
<comment type="similarity">
    <text evidence="2">Belongs to the ATG13 family. Metazoan subfamily.</text>
</comment>
<evidence type="ECO:0000256" key="2">
    <source>
        <dbReference type="ARBA" id="ARBA00007341"/>
    </source>
</evidence>
<evidence type="ECO:0000313" key="7">
    <source>
        <dbReference type="Proteomes" id="UP000242450"/>
    </source>
</evidence>
<comment type="caution">
    <text evidence="6">The sequence shown here is derived from an EMBL/GenBank/DDBJ whole genome shotgun (WGS) entry which is preliminary data.</text>
</comment>
<dbReference type="InterPro" id="IPR040182">
    <property type="entry name" value="ATG13"/>
</dbReference>
<evidence type="ECO:0000256" key="5">
    <source>
        <dbReference type="SAM" id="MobiDB-lite"/>
    </source>
</evidence>
<accession>A0A212DJ08</accession>
<feature type="region of interest" description="Disordered" evidence="5">
    <location>
        <begin position="404"/>
        <end position="431"/>
    </location>
</feature>
<keyword evidence="7" id="KW-1185">Reference proteome</keyword>
<dbReference type="GO" id="GO:0034727">
    <property type="term" value="P:piecemeal microautophagy of the nucleus"/>
    <property type="evidence" value="ECO:0007669"/>
    <property type="project" value="TreeGrafter"/>
</dbReference>
<proteinExistence type="inferred from homology"/>
<reference evidence="6 7" key="1">
    <citation type="journal article" date="2018" name="Mol. Genet. Genomics">
        <title>The red deer Cervus elaphus genome CerEla1.0: sequencing, annotating, genes, and chromosomes.</title>
        <authorList>
            <person name="Bana N.A."/>
            <person name="Nyiri A."/>
            <person name="Nagy J."/>
            <person name="Frank K."/>
            <person name="Nagy T."/>
            <person name="Steger V."/>
            <person name="Schiller M."/>
            <person name="Lakatos P."/>
            <person name="Sugar L."/>
            <person name="Horn P."/>
            <person name="Barta E."/>
            <person name="Orosz L."/>
        </authorList>
    </citation>
    <scope>NUCLEOTIDE SEQUENCE [LARGE SCALE GENOMIC DNA]</scope>
    <source>
        <strain evidence="6">Hungarian</strain>
    </source>
</reference>
<dbReference type="EMBL" id="MKHE01000001">
    <property type="protein sequence ID" value="OWK18218.1"/>
    <property type="molecule type" value="Genomic_DNA"/>
</dbReference>
<sequence>MALLLSVNQLSLPPCERTDPGMLKLQAARELSQLQQEGPAARSDEARDGGMKSDTPWRAAVSNQRVNTLARLHFRDVDIMVYLLQKSLSPKGPSAPFSPPEDPDSILLWNNLHGAQQAQSHQAREGERATAPHTEAAKLRPCRSSEDYKLWDMSSPVQYSAQRLVQKRMNMEMLWRTQQARMMWLDFSGEYCSAPLDPSRQRNREQSVRKVFSITLIYFGDVQLNGLGEGFQTVRVGTVGTPVGTITLSCAYRINLAFMSTRHFERTPPIMGIIIDHFVDRPYPSSSPMHPCNYRTAGEDTGGAYPSVEDSQEVCTTSFSTSPPSQWKFSLTPKLSSSRLSYQPAALGVGSADLAYPVVFAAGLNATHPHQLMVPGKEGGVPLGPNQPAHGAQADQERLATYTPSDGAHCAATPSSSEDTETVSNSSEGRASPHDVLETIFVRKVGAFVNKPINQVTLTSLDIPFAMFAPKNLELEDADPMVSPSLSEACRESAPQWSSSLVGHSLFLSGLLATPLAHGLQPGPRTSPCLRLVLKQVNPPDSPETTSPLQGSLHSDGSSGGSSGHTQDDFVMIDFKPAFSKDDILPMDLGTFYREFQNPPQLSSLSVDIGAQSMAEDLVRKLLAPPHLVLWPPFLLPWSFLLHRPGDFFQQLPHAHTSHLAVTGEDG</sequence>
<feature type="compositionally biased region" description="Basic and acidic residues" evidence="5">
    <location>
        <begin position="42"/>
        <end position="51"/>
    </location>
</feature>
<keyword evidence="3" id="KW-0072">Autophagy</keyword>
<dbReference type="Gene3D" id="3.30.900.10">
    <property type="entry name" value="HORMA domain"/>
    <property type="match status" value="1"/>
</dbReference>
<feature type="compositionally biased region" description="Basic and acidic residues" evidence="5">
    <location>
        <begin position="122"/>
        <end position="138"/>
    </location>
</feature>
<dbReference type="GO" id="GO:0005829">
    <property type="term" value="C:cytosol"/>
    <property type="evidence" value="ECO:0007669"/>
    <property type="project" value="TreeGrafter"/>
</dbReference>
<dbReference type="AlphaFoldDB" id="A0A212DJ08"/>
<feature type="region of interest" description="Disordered" evidence="5">
    <location>
        <begin position="376"/>
        <end position="395"/>
    </location>
</feature>
<feature type="region of interest" description="Disordered" evidence="5">
    <location>
        <begin position="34"/>
        <end position="58"/>
    </location>
</feature>
<dbReference type="GO" id="GO:0000423">
    <property type="term" value="P:mitophagy"/>
    <property type="evidence" value="ECO:0007669"/>
    <property type="project" value="TreeGrafter"/>
</dbReference>
<evidence type="ECO:0000313" key="6">
    <source>
        <dbReference type="EMBL" id="OWK18218.1"/>
    </source>
</evidence>
<dbReference type="InterPro" id="IPR036570">
    <property type="entry name" value="HORMA_dom_sf"/>
</dbReference>
<feature type="region of interest" description="Disordered" evidence="5">
    <location>
        <begin position="536"/>
        <end position="566"/>
    </location>
</feature>
<dbReference type="GO" id="GO:1990316">
    <property type="term" value="C:Atg1/ULK1 kinase complex"/>
    <property type="evidence" value="ECO:0007669"/>
    <property type="project" value="TreeGrafter"/>
</dbReference>